<dbReference type="EMBL" id="JARJCW010000017">
    <property type="protein sequence ID" value="KAJ7215488.1"/>
    <property type="molecule type" value="Genomic_DNA"/>
</dbReference>
<gene>
    <name evidence="3" type="ORF">GGX14DRAFT_581295</name>
    <name evidence="2" type="ORF">GGX14DRAFT_608440</name>
</gene>
<evidence type="ECO:0000313" key="2">
    <source>
        <dbReference type="EMBL" id="KAJ7215488.1"/>
    </source>
</evidence>
<feature type="compositionally biased region" description="Low complexity" evidence="1">
    <location>
        <begin position="62"/>
        <end position="89"/>
    </location>
</feature>
<evidence type="ECO:0000313" key="4">
    <source>
        <dbReference type="Proteomes" id="UP001219525"/>
    </source>
</evidence>
<dbReference type="EMBL" id="JARJCW010000001">
    <property type="protein sequence ID" value="KAJ7229780.1"/>
    <property type="molecule type" value="Genomic_DNA"/>
</dbReference>
<accession>A0AAD6YJI8</accession>
<reference evidence="2" key="1">
    <citation type="submission" date="2023-03" db="EMBL/GenBank/DDBJ databases">
        <title>Massive genome expansion in bonnet fungi (Mycena s.s.) driven by repeated elements and novel gene families across ecological guilds.</title>
        <authorList>
            <consortium name="Lawrence Berkeley National Laboratory"/>
            <person name="Harder C.B."/>
            <person name="Miyauchi S."/>
            <person name="Viragh M."/>
            <person name="Kuo A."/>
            <person name="Thoen E."/>
            <person name="Andreopoulos B."/>
            <person name="Lu D."/>
            <person name="Skrede I."/>
            <person name="Drula E."/>
            <person name="Henrissat B."/>
            <person name="Morin E."/>
            <person name="Kohler A."/>
            <person name="Barry K."/>
            <person name="LaButti K."/>
            <person name="Morin E."/>
            <person name="Salamov A."/>
            <person name="Lipzen A."/>
            <person name="Mereny Z."/>
            <person name="Hegedus B."/>
            <person name="Baldrian P."/>
            <person name="Stursova M."/>
            <person name="Weitz H."/>
            <person name="Taylor A."/>
            <person name="Grigoriev I.V."/>
            <person name="Nagy L.G."/>
            <person name="Martin F."/>
            <person name="Kauserud H."/>
        </authorList>
    </citation>
    <scope>NUCLEOTIDE SEQUENCE</scope>
    <source>
        <strain evidence="2">9144</strain>
    </source>
</reference>
<dbReference type="Proteomes" id="UP001219525">
    <property type="component" value="Unassembled WGS sequence"/>
</dbReference>
<evidence type="ECO:0000313" key="3">
    <source>
        <dbReference type="EMBL" id="KAJ7229780.1"/>
    </source>
</evidence>
<protein>
    <submittedName>
        <fullName evidence="2">Uncharacterized protein</fullName>
    </submittedName>
</protein>
<name>A0AAD6YJI8_9AGAR</name>
<comment type="caution">
    <text evidence="2">The sequence shown here is derived from an EMBL/GenBank/DDBJ whole genome shotgun (WGS) entry which is preliminary data.</text>
</comment>
<evidence type="ECO:0000256" key="1">
    <source>
        <dbReference type="SAM" id="MobiDB-lite"/>
    </source>
</evidence>
<proteinExistence type="predicted"/>
<feature type="compositionally biased region" description="Pro residues" evidence="1">
    <location>
        <begin position="43"/>
        <end position="55"/>
    </location>
</feature>
<sequence length="233" mass="24896">MHTATARMGKRGARPSGSPPRDRDRSPSTASDESGRPRDAPPQQEPQPARAPPPQRITQPSRATPARARGAGVAGAGPLARVGARAGVGARRDTKGRAQKKGTKTCSRTLRRQLWWTRPQLSHARRYKEGKCVEKWRPGPLGPGTVCNRCRKKMKRVERRGTLEQAHAEQAAAAAAGGVDALVTCEHPAARRASPAVIKNPLTSPANGSRITVSLSLSLAVPSSCSSFHYCIT</sequence>
<keyword evidence="4" id="KW-1185">Reference proteome</keyword>
<organism evidence="2 4">
    <name type="scientific">Mycena pura</name>
    <dbReference type="NCBI Taxonomy" id="153505"/>
    <lineage>
        <taxon>Eukaryota</taxon>
        <taxon>Fungi</taxon>
        <taxon>Dikarya</taxon>
        <taxon>Basidiomycota</taxon>
        <taxon>Agaricomycotina</taxon>
        <taxon>Agaricomycetes</taxon>
        <taxon>Agaricomycetidae</taxon>
        <taxon>Agaricales</taxon>
        <taxon>Marasmiineae</taxon>
        <taxon>Mycenaceae</taxon>
        <taxon>Mycena</taxon>
    </lineage>
</organism>
<dbReference type="AlphaFoldDB" id="A0AAD6YJI8"/>
<feature type="region of interest" description="Disordered" evidence="1">
    <location>
        <begin position="1"/>
        <end position="104"/>
    </location>
</feature>